<dbReference type="Proteomes" id="UP001153712">
    <property type="component" value="Chromosome 12"/>
</dbReference>
<evidence type="ECO:0000256" key="1">
    <source>
        <dbReference type="SAM" id="MobiDB-lite"/>
    </source>
</evidence>
<dbReference type="InterPro" id="IPR002404">
    <property type="entry name" value="IRS_PTB"/>
</dbReference>
<feature type="compositionally biased region" description="Low complexity" evidence="1">
    <location>
        <begin position="277"/>
        <end position="289"/>
    </location>
</feature>
<dbReference type="AlphaFoldDB" id="A0A9N9TI96"/>
<evidence type="ECO:0000259" key="2">
    <source>
        <dbReference type="PROSITE" id="PS50003"/>
    </source>
</evidence>
<evidence type="ECO:0000313" key="5">
    <source>
        <dbReference type="Proteomes" id="UP001153712"/>
    </source>
</evidence>
<dbReference type="InterPro" id="IPR011993">
    <property type="entry name" value="PH-like_dom_sf"/>
</dbReference>
<dbReference type="SUPFAM" id="SSF50729">
    <property type="entry name" value="PH domain-like"/>
    <property type="match status" value="2"/>
</dbReference>
<feature type="domain" description="PH" evidence="2">
    <location>
        <begin position="16"/>
        <end position="121"/>
    </location>
</feature>
<dbReference type="PANTHER" id="PTHR21258:SF62">
    <property type="entry name" value="INSULIN RECEPTOR SUBSTRATE 1"/>
    <property type="match status" value="1"/>
</dbReference>
<feature type="region of interest" description="Disordered" evidence="1">
    <location>
        <begin position="318"/>
        <end position="343"/>
    </location>
</feature>
<name>A0A9N9TI96_PHYSR</name>
<evidence type="ECO:0008006" key="6">
    <source>
        <dbReference type="Google" id="ProtNLM"/>
    </source>
</evidence>
<feature type="compositionally biased region" description="Basic residues" evidence="1">
    <location>
        <begin position="318"/>
        <end position="329"/>
    </location>
</feature>
<proteinExistence type="predicted"/>
<dbReference type="SMART" id="SM00233">
    <property type="entry name" value="PH"/>
    <property type="match status" value="1"/>
</dbReference>
<dbReference type="SMART" id="SM00310">
    <property type="entry name" value="PTBI"/>
    <property type="match status" value="1"/>
</dbReference>
<gene>
    <name evidence="4" type="ORF">PHYEVI_LOCUS2784</name>
</gene>
<dbReference type="OrthoDB" id="6243387at2759"/>
<dbReference type="PANTHER" id="PTHR21258">
    <property type="entry name" value="DOCKING PROTEIN RELATED"/>
    <property type="match status" value="1"/>
</dbReference>
<dbReference type="Gene3D" id="2.30.29.30">
    <property type="entry name" value="Pleckstrin-homology domain (PH domain)/Phosphotyrosine-binding domain (PTB)"/>
    <property type="match status" value="2"/>
</dbReference>
<feature type="domain" description="IRS-type PTB" evidence="3">
    <location>
        <begin position="142"/>
        <end position="247"/>
    </location>
</feature>
<feature type="region of interest" description="Disordered" evidence="1">
    <location>
        <begin position="268"/>
        <end position="289"/>
    </location>
</feature>
<dbReference type="GO" id="GO:0043410">
    <property type="term" value="P:positive regulation of MAPK cascade"/>
    <property type="evidence" value="ECO:0007669"/>
    <property type="project" value="TreeGrafter"/>
</dbReference>
<organism evidence="4 5">
    <name type="scientific">Phyllotreta striolata</name>
    <name type="common">Striped flea beetle</name>
    <name type="synonym">Crioceris striolata</name>
    <dbReference type="NCBI Taxonomy" id="444603"/>
    <lineage>
        <taxon>Eukaryota</taxon>
        <taxon>Metazoa</taxon>
        <taxon>Ecdysozoa</taxon>
        <taxon>Arthropoda</taxon>
        <taxon>Hexapoda</taxon>
        <taxon>Insecta</taxon>
        <taxon>Pterygota</taxon>
        <taxon>Neoptera</taxon>
        <taxon>Endopterygota</taxon>
        <taxon>Coleoptera</taxon>
        <taxon>Polyphaga</taxon>
        <taxon>Cucujiformia</taxon>
        <taxon>Chrysomeloidea</taxon>
        <taxon>Chrysomelidae</taxon>
        <taxon>Galerucinae</taxon>
        <taxon>Alticini</taxon>
        <taxon>Phyllotreta</taxon>
    </lineage>
</organism>
<dbReference type="PROSITE" id="PS51064">
    <property type="entry name" value="IRS_PTB"/>
    <property type="match status" value="1"/>
</dbReference>
<dbReference type="PROSITE" id="PS50003">
    <property type="entry name" value="PH_DOMAIN"/>
    <property type="match status" value="1"/>
</dbReference>
<dbReference type="InterPro" id="IPR001849">
    <property type="entry name" value="PH_domain"/>
</dbReference>
<accession>A0A9N9TI96</accession>
<protein>
    <recommendedName>
        <fullName evidence="6">Insulin receptor substrate 1</fullName>
    </recommendedName>
</protein>
<evidence type="ECO:0000259" key="3">
    <source>
        <dbReference type="PROSITE" id="PS51064"/>
    </source>
</evidence>
<dbReference type="Pfam" id="PF02174">
    <property type="entry name" value="IRS"/>
    <property type="match status" value="1"/>
</dbReference>
<sequence>MLFKTVTNITEMEQEESIYQGILLLPPVGKILKKSWQQKYFMLFKASKFGKERLEVYDSQESKEPSKFISLENCIKVYSKSPTTFVVITRTNNAATNTHEFGTLTEYEMNEWLTAIQSVVFPDEVSKITSIEEDNDLYCSSGEGVFNVKLHPSTVSNRCGLENKNYTLVLTQTSLQLRNILDNKLLYNWPYCYIRRYGYKNGTFKFEAGRKCESGEGTFYLEHPNQQEIFRCLASKMKSMQKLLSGEASSPLLDVGDAQLHAALSMEARSRTPLPPSASQSIQSFSSMSDSTMSIKSSVESEHSKPFVLRKPEPKPKLVQKLKPTKPPRKFLPGNKATDSDASYEAVQKYDQIEHRVNAWQTHGIDAPDHTEHLNEEDEYMSWGGTKKEPETVKKPLAPAIITENTPADTGDTFYDKLNFFGSTSKLNVKSHYKEAFPSSFGPSVPEPPSFNDYDEVHFSDKSEEVGKKKDENVAHQFHNDEAYAVISKPKRV</sequence>
<reference evidence="4" key="1">
    <citation type="submission" date="2022-01" db="EMBL/GenBank/DDBJ databases">
        <authorList>
            <person name="King R."/>
        </authorList>
    </citation>
    <scope>NUCLEOTIDE SEQUENCE</scope>
</reference>
<dbReference type="InterPro" id="IPR050996">
    <property type="entry name" value="Docking_Protein_DOK"/>
</dbReference>
<keyword evidence="5" id="KW-1185">Reference proteome</keyword>
<dbReference type="SMART" id="SM01244">
    <property type="entry name" value="IRS"/>
    <property type="match status" value="1"/>
</dbReference>
<evidence type="ECO:0000313" key="4">
    <source>
        <dbReference type="EMBL" id="CAG9856361.1"/>
    </source>
</evidence>
<dbReference type="CDD" id="cd00821">
    <property type="entry name" value="PH"/>
    <property type="match status" value="1"/>
</dbReference>
<dbReference type="EMBL" id="OU900105">
    <property type="protein sequence ID" value="CAG9856361.1"/>
    <property type="molecule type" value="Genomic_DNA"/>
</dbReference>
<dbReference type="Pfam" id="PF00169">
    <property type="entry name" value="PH"/>
    <property type="match status" value="1"/>
</dbReference>
<dbReference type="GO" id="GO:0007265">
    <property type="term" value="P:Ras protein signal transduction"/>
    <property type="evidence" value="ECO:0007669"/>
    <property type="project" value="TreeGrafter"/>
</dbReference>
<dbReference type="GO" id="GO:0005737">
    <property type="term" value="C:cytoplasm"/>
    <property type="evidence" value="ECO:0007669"/>
    <property type="project" value="TreeGrafter"/>
</dbReference>
<dbReference type="GO" id="GO:0007169">
    <property type="term" value="P:cell surface receptor protein tyrosine kinase signaling pathway"/>
    <property type="evidence" value="ECO:0007669"/>
    <property type="project" value="TreeGrafter"/>
</dbReference>